<proteinExistence type="predicted"/>
<organism evidence="1">
    <name type="scientific">Arundo donax</name>
    <name type="common">Giant reed</name>
    <name type="synonym">Donax arundinaceus</name>
    <dbReference type="NCBI Taxonomy" id="35708"/>
    <lineage>
        <taxon>Eukaryota</taxon>
        <taxon>Viridiplantae</taxon>
        <taxon>Streptophyta</taxon>
        <taxon>Embryophyta</taxon>
        <taxon>Tracheophyta</taxon>
        <taxon>Spermatophyta</taxon>
        <taxon>Magnoliopsida</taxon>
        <taxon>Liliopsida</taxon>
        <taxon>Poales</taxon>
        <taxon>Poaceae</taxon>
        <taxon>PACMAD clade</taxon>
        <taxon>Arundinoideae</taxon>
        <taxon>Arundineae</taxon>
        <taxon>Arundo</taxon>
    </lineage>
</organism>
<evidence type="ECO:0000313" key="1">
    <source>
        <dbReference type="EMBL" id="JAE21338.1"/>
    </source>
</evidence>
<reference evidence="1" key="1">
    <citation type="submission" date="2014-09" db="EMBL/GenBank/DDBJ databases">
        <authorList>
            <person name="Magalhaes I.L.F."/>
            <person name="Oliveira U."/>
            <person name="Santos F.R."/>
            <person name="Vidigal T.H.D.A."/>
            <person name="Brescovit A.D."/>
            <person name="Santos A.J."/>
        </authorList>
    </citation>
    <scope>NUCLEOTIDE SEQUENCE</scope>
    <source>
        <tissue evidence="1">Shoot tissue taken approximately 20 cm above the soil surface</tissue>
    </source>
</reference>
<reference evidence="1" key="2">
    <citation type="journal article" date="2015" name="Data Brief">
        <title>Shoot transcriptome of the giant reed, Arundo donax.</title>
        <authorList>
            <person name="Barrero R.A."/>
            <person name="Guerrero F.D."/>
            <person name="Moolhuijzen P."/>
            <person name="Goolsby J.A."/>
            <person name="Tidwell J."/>
            <person name="Bellgard S.E."/>
            <person name="Bellgard M.I."/>
        </authorList>
    </citation>
    <scope>NUCLEOTIDE SEQUENCE</scope>
    <source>
        <tissue evidence="1">Shoot tissue taken approximately 20 cm above the soil surface</tissue>
    </source>
</reference>
<sequence>MPCGLPSIFQPSIFASPTTDSCSGSHVFLHIVLFSLCKVPQDGFTEERSLCHHCTIVIHVVGHFYAGLQTR</sequence>
<dbReference type="EMBL" id="GBRH01176558">
    <property type="protein sequence ID" value="JAE21338.1"/>
    <property type="molecule type" value="Transcribed_RNA"/>
</dbReference>
<protein>
    <submittedName>
        <fullName evidence="1">Mez3</fullName>
    </submittedName>
</protein>
<accession>A0A0A9GKW6</accession>
<name>A0A0A9GKW6_ARUDO</name>
<dbReference type="AlphaFoldDB" id="A0A0A9GKW6"/>